<dbReference type="EMBL" id="CM007385">
    <property type="protein sequence ID" value="ONK67930.1"/>
    <property type="molecule type" value="Genomic_DNA"/>
</dbReference>
<organism evidence="1 2">
    <name type="scientific">Asparagus officinalis</name>
    <name type="common">Garden asparagus</name>
    <dbReference type="NCBI Taxonomy" id="4686"/>
    <lineage>
        <taxon>Eukaryota</taxon>
        <taxon>Viridiplantae</taxon>
        <taxon>Streptophyta</taxon>
        <taxon>Embryophyta</taxon>
        <taxon>Tracheophyta</taxon>
        <taxon>Spermatophyta</taxon>
        <taxon>Magnoliopsida</taxon>
        <taxon>Liliopsida</taxon>
        <taxon>Asparagales</taxon>
        <taxon>Asparagaceae</taxon>
        <taxon>Asparagoideae</taxon>
        <taxon>Asparagus</taxon>
    </lineage>
</organism>
<accession>A0A5P1EUZ4</accession>
<evidence type="ECO:0000313" key="2">
    <source>
        <dbReference type="Proteomes" id="UP000243459"/>
    </source>
</evidence>
<reference evidence="2" key="1">
    <citation type="journal article" date="2017" name="Nat. Commun.">
        <title>The asparagus genome sheds light on the origin and evolution of a young Y chromosome.</title>
        <authorList>
            <person name="Harkess A."/>
            <person name="Zhou J."/>
            <person name="Xu C."/>
            <person name="Bowers J.E."/>
            <person name="Van der Hulst R."/>
            <person name="Ayyampalayam S."/>
            <person name="Mercati F."/>
            <person name="Riccardi P."/>
            <person name="McKain M.R."/>
            <person name="Kakrana A."/>
            <person name="Tang H."/>
            <person name="Ray J."/>
            <person name="Groenendijk J."/>
            <person name="Arikit S."/>
            <person name="Mathioni S.M."/>
            <person name="Nakano M."/>
            <person name="Shan H."/>
            <person name="Telgmann-Rauber A."/>
            <person name="Kanno A."/>
            <person name="Yue Z."/>
            <person name="Chen H."/>
            <person name="Li W."/>
            <person name="Chen Y."/>
            <person name="Xu X."/>
            <person name="Zhang Y."/>
            <person name="Luo S."/>
            <person name="Chen H."/>
            <person name="Gao J."/>
            <person name="Mao Z."/>
            <person name="Pires J.C."/>
            <person name="Luo M."/>
            <person name="Kudrna D."/>
            <person name="Wing R.A."/>
            <person name="Meyers B.C."/>
            <person name="Yi K."/>
            <person name="Kong H."/>
            <person name="Lavrijsen P."/>
            <person name="Sunseri F."/>
            <person name="Falavigna A."/>
            <person name="Ye Y."/>
            <person name="Leebens-Mack J.H."/>
            <person name="Chen G."/>
        </authorList>
    </citation>
    <scope>NUCLEOTIDE SEQUENCE [LARGE SCALE GENOMIC DNA]</scope>
    <source>
        <strain evidence="2">cv. DH0086</strain>
    </source>
</reference>
<evidence type="ECO:0000313" key="1">
    <source>
        <dbReference type="EMBL" id="ONK67930.1"/>
    </source>
</evidence>
<dbReference type="Gramene" id="ONK67930">
    <property type="protein sequence ID" value="ONK67930"/>
    <property type="gene ID" value="A4U43_C05F5310"/>
</dbReference>
<gene>
    <name evidence="1" type="ORF">A4U43_C05F5310</name>
</gene>
<dbReference type="Proteomes" id="UP000243459">
    <property type="component" value="Chromosome 5"/>
</dbReference>
<sequence length="116" mass="12487">MVMMGWRRRGSEGVRWRQRAEAKLGVQEEEAGRCCGRPKGEGLTDAERCGSSSELRIAVWPDGVRIRASTSAEGGETSGEVASAESGNVGEFCSGSVQNRGERIRWRCGLVAEVVG</sequence>
<name>A0A5P1EUZ4_ASPOF</name>
<dbReference type="AlphaFoldDB" id="A0A5P1EUZ4"/>
<keyword evidence="2" id="KW-1185">Reference proteome</keyword>
<proteinExistence type="predicted"/>
<protein>
    <submittedName>
        <fullName evidence="1">Uncharacterized protein</fullName>
    </submittedName>
</protein>